<evidence type="ECO:0000313" key="3">
    <source>
        <dbReference type="EMBL" id="KAF4507540.1"/>
    </source>
</evidence>
<dbReference type="OrthoDB" id="4072826at2759"/>
<dbReference type="InterPro" id="IPR000182">
    <property type="entry name" value="GNAT_dom"/>
</dbReference>
<feature type="region of interest" description="Disordered" evidence="1">
    <location>
        <begin position="1"/>
        <end position="21"/>
    </location>
</feature>
<evidence type="ECO:0000259" key="2">
    <source>
        <dbReference type="Pfam" id="PF13302"/>
    </source>
</evidence>
<gene>
    <name evidence="3" type="ORF">G6O67_004030</name>
</gene>
<evidence type="ECO:0000313" key="4">
    <source>
        <dbReference type="Proteomes" id="UP000557566"/>
    </source>
</evidence>
<comment type="caution">
    <text evidence="3">The sequence shown here is derived from an EMBL/GenBank/DDBJ whole genome shotgun (WGS) entry which is preliminary data.</text>
</comment>
<sequence length="157" mass="17333">MRSQPEVMTWTSQGAPDRDEARSRELLAHRLGPSADAKPGEGELGWPALGYMLRREFWGRGYATEFLAAFLDAWWALPRVSVPELRVERSTVDAVGGRGGGSARECIVAVTLDANSGSQRVLDKCKLELAKVWAEPDLRDPDKTATLYAYAARRPSD</sequence>
<dbReference type="InterPro" id="IPR016181">
    <property type="entry name" value="Acyl_CoA_acyltransferase"/>
</dbReference>
<dbReference type="Gene3D" id="3.40.630.30">
    <property type="match status" value="1"/>
</dbReference>
<keyword evidence="4" id="KW-1185">Reference proteome</keyword>
<dbReference type="GO" id="GO:0016747">
    <property type="term" value="F:acyltransferase activity, transferring groups other than amino-acyl groups"/>
    <property type="evidence" value="ECO:0007669"/>
    <property type="project" value="InterPro"/>
</dbReference>
<dbReference type="AlphaFoldDB" id="A0A8H4LXS0"/>
<dbReference type="Proteomes" id="UP000557566">
    <property type="component" value="Unassembled WGS sequence"/>
</dbReference>
<organism evidence="3 4">
    <name type="scientific">Ophiocordyceps sinensis</name>
    <dbReference type="NCBI Taxonomy" id="72228"/>
    <lineage>
        <taxon>Eukaryota</taxon>
        <taxon>Fungi</taxon>
        <taxon>Dikarya</taxon>
        <taxon>Ascomycota</taxon>
        <taxon>Pezizomycotina</taxon>
        <taxon>Sordariomycetes</taxon>
        <taxon>Hypocreomycetidae</taxon>
        <taxon>Hypocreales</taxon>
        <taxon>Ophiocordycipitaceae</taxon>
        <taxon>Ophiocordyceps</taxon>
    </lineage>
</organism>
<proteinExistence type="predicted"/>
<dbReference type="PANTHER" id="PTHR43792:SF1">
    <property type="entry name" value="N-ACETYLTRANSFERASE DOMAIN-CONTAINING PROTEIN"/>
    <property type="match status" value="1"/>
</dbReference>
<dbReference type="InterPro" id="IPR051531">
    <property type="entry name" value="N-acetyltransferase"/>
</dbReference>
<accession>A0A8H4LXS0</accession>
<dbReference type="PANTHER" id="PTHR43792">
    <property type="entry name" value="GNAT FAMILY, PUTATIVE (AFU_ORTHOLOGUE AFUA_3G00765)-RELATED-RELATED"/>
    <property type="match status" value="1"/>
</dbReference>
<dbReference type="Pfam" id="PF13302">
    <property type="entry name" value="Acetyltransf_3"/>
    <property type="match status" value="1"/>
</dbReference>
<feature type="domain" description="N-acetyltransferase" evidence="2">
    <location>
        <begin position="43"/>
        <end position="126"/>
    </location>
</feature>
<evidence type="ECO:0000256" key="1">
    <source>
        <dbReference type="SAM" id="MobiDB-lite"/>
    </source>
</evidence>
<dbReference type="EMBL" id="JAAVMX010000005">
    <property type="protein sequence ID" value="KAF4507540.1"/>
    <property type="molecule type" value="Genomic_DNA"/>
</dbReference>
<name>A0A8H4LXS0_9HYPO</name>
<dbReference type="SUPFAM" id="SSF55729">
    <property type="entry name" value="Acyl-CoA N-acyltransferases (Nat)"/>
    <property type="match status" value="1"/>
</dbReference>
<protein>
    <recommendedName>
        <fullName evidence="2">N-acetyltransferase domain-containing protein</fullName>
    </recommendedName>
</protein>
<reference evidence="3 4" key="1">
    <citation type="journal article" date="2020" name="Genome Biol. Evol.">
        <title>A new high-quality draft genome assembly of the Chinese cordyceps Ophiocordyceps sinensis.</title>
        <authorList>
            <person name="Shu R."/>
            <person name="Zhang J."/>
            <person name="Meng Q."/>
            <person name="Zhang H."/>
            <person name="Zhou G."/>
            <person name="Li M."/>
            <person name="Wu P."/>
            <person name="Zhao Y."/>
            <person name="Chen C."/>
            <person name="Qin Q."/>
        </authorList>
    </citation>
    <scope>NUCLEOTIDE SEQUENCE [LARGE SCALE GENOMIC DNA]</scope>
    <source>
        <strain evidence="3 4">IOZ07</strain>
    </source>
</reference>